<evidence type="ECO:0000313" key="2">
    <source>
        <dbReference type="EMBL" id="KAF8002060.1"/>
    </source>
</evidence>
<dbReference type="EMBL" id="JACBPP010000004">
    <property type="protein sequence ID" value="KAF8002060.1"/>
    <property type="molecule type" value="Genomic_DNA"/>
</dbReference>
<dbReference type="PANTHER" id="PTHR10782:SF4">
    <property type="entry name" value="TONALLI, ISOFORM E"/>
    <property type="match status" value="1"/>
</dbReference>
<dbReference type="AlphaFoldDB" id="A0A8H7GQX4"/>
<gene>
    <name evidence="2" type="ORF">HF325_003025</name>
</gene>
<evidence type="ECO:0000256" key="1">
    <source>
        <dbReference type="SAM" id="MobiDB-lite"/>
    </source>
</evidence>
<protein>
    <recommendedName>
        <fullName evidence="4">SP-RING-type domain-containing protein</fullName>
    </recommendedName>
</protein>
<dbReference type="OrthoDB" id="27975at2759"/>
<sequence length="497" mass="55678">MFLRSQGENAAGLFVTINLGEKLRRCVRGAQIDTDEGIPKAPQTSQQRPYSEPPVRANREPSTSKQRSQPSLPTDLSTQTAPATPVNLNFSSNGASYPAHDDGRDLDSDLEILEVRSLQPDTRSAWGKNGWRKVDLDTDSDTTAADASSDLSSLDYEVNHALSSAATDPTDPSQKGWFPDKRLPSTTRPQTKELLIQRLLPDFYRPHKASEGPLPPGYRSIPPNLVYAIDRELKIAFDTSTDDELEVVEKLVFSLKDPISKTKIKLPVKSTACSHFECFDFETFCDFHQFLPHLRDETKETLMNESTAAKKLEKQLIIQQQQLAAGKLRKEELIFPYFSEHGQMFFFEVKPKAGRLYKCPLCDGNFGLKQLYISDIFNYFVKSTPSNITKIELEGTRFKIVEDEKPEVRKHKFEVVSLSDEDDDDDEVAHDEVTNNGAKSGMTGESRETSVLSKTATEITGKAKRSTTADDFNDGLDDVLLNFNNGDGSYHHPLTLD</sequence>
<dbReference type="GO" id="GO:0016925">
    <property type="term" value="P:protein sumoylation"/>
    <property type="evidence" value="ECO:0007669"/>
    <property type="project" value="TreeGrafter"/>
</dbReference>
<dbReference type="InterPro" id="IPR013083">
    <property type="entry name" value="Znf_RING/FYVE/PHD"/>
</dbReference>
<feature type="region of interest" description="Disordered" evidence="1">
    <location>
        <begin position="419"/>
        <end position="474"/>
    </location>
</feature>
<dbReference type="PANTHER" id="PTHR10782">
    <property type="entry name" value="ZINC FINGER MIZ DOMAIN-CONTAINING PROTEIN"/>
    <property type="match status" value="1"/>
</dbReference>
<feature type="compositionally biased region" description="Polar residues" evidence="1">
    <location>
        <begin position="164"/>
        <end position="173"/>
    </location>
</feature>
<feature type="compositionally biased region" description="Polar residues" evidence="1">
    <location>
        <begin position="60"/>
        <end position="95"/>
    </location>
</feature>
<dbReference type="Proteomes" id="UP000649328">
    <property type="component" value="Unassembled WGS sequence"/>
</dbReference>
<accession>A0A8H7GQX4</accession>
<reference evidence="2" key="1">
    <citation type="submission" date="2020-10" db="EMBL/GenBank/DDBJ databases">
        <title>The Whole-Genome Sequence of Metschnikowia persimmonesis, a Novel Endophytic Yeast Species Isolated from Medicinal Plant Diospyros kaki Thumb.</title>
        <authorList>
            <person name="Rahmat E."/>
            <person name="Kang Y."/>
        </authorList>
    </citation>
    <scope>NUCLEOTIDE SEQUENCE</scope>
    <source>
        <strain evidence="2">KIOM G15050</strain>
    </source>
</reference>
<keyword evidence="3" id="KW-1185">Reference proteome</keyword>
<feature type="region of interest" description="Disordered" evidence="1">
    <location>
        <begin position="34"/>
        <end position="103"/>
    </location>
</feature>
<feature type="compositionally biased region" description="Acidic residues" evidence="1">
    <location>
        <begin position="419"/>
        <end position="429"/>
    </location>
</feature>
<organism evidence="2 3">
    <name type="scientific">Metschnikowia pulcherrima</name>
    <dbReference type="NCBI Taxonomy" id="27326"/>
    <lineage>
        <taxon>Eukaryota</taxon>
        <taxon>Fungi</taxon>
        <taxon>Dikarya</taxon>
        <taxon>Ascomycota</taxon>
        <taxon>Saccharomycotina</taxon>
        <taxon>Pichiomycetes</taxon>
        <taxon>Metschnikowiaceae</taxon>
        <taxon>Metschnikowia</taxon>
    </lineage>
</organism>
<dbReference type="GO" id="GO:0061665">
    <property type="term" value="F:SUMO ligase activity"/>
    <property type="evidence" value="ECO:0007669"/>
    <property type="project" value="TreeGrafter"/>
</dbReference>
<feature type="region of interest" description="Disordered" evidence="1">
    <location>
        <begin position="122"/>
        <end position="149"/>
    </location>
</feature>
<feature type="region of interest" description="Disordered" evidence="1">
    <location>
        <begin position="164"/>
        <end position="186"/>
    </location>
</feature>
<evidence type="ECO:0008006" key="4">
    <source>
        <dbReference type="Google" id="ProtNLM"/>
    </source>
</evidence>
<dbReference type="Gene3D" id="3.30.40.10">
    <property type="entry name" value="Zinc/RING finger domain, C3HC4 (zinc finger)"/>
    <property type="match status" value="1"/>
</dbReference>
<comment type="caution">
    <text evidence="2">The sequence shown here is derived from an EMBL/GenBank/DDBJ whole genome shotgun (WGS) entry which is preliminary data.</text>
</comment>
<evidence type="ECO:0000313" key="3">
    <source>
        <dbReference type="Proteomes" id="UP000649328"/>
    </source>
</evidence>
<feature type="compositionally biased region" description="Polar residues" evidence="1">
    <location>
        <begin position="449"/>
        <end position="458"/>
    </location>
</feature>
<proteinExistence type="predicted"/>
<name>A0A8H7GQX4_9ASCO</name>
<dbReference type="GO" id="GO:0000785">
    <property type="term" value="C:chromatin"/>
    <property type="evidence" value="ECO:0007669"/>
    <property type="project" value="TreeGrafter"/>
</dbReference>